<evidence type="ECO:0000259" key="5">
    <source>
        <dbReference type="PROSITE" id="PS50893"/>
    </source>
</evidence>
<dbReference type="SUPFAM" id="SSF52540">
    <property type="entry name" value="P-loop containing nucleoside triphosphate hydrolases"/>
    <property type="match status" value="1"/>
</dbReference>
<keyword evidence="1" id="KW-0813">Transport</keyword>
<name>A0ABM6JX12_SPOUR</name>
<dbReference type="EMBL" id="CP015108">
    <property type="protein sequence ID" value="ARF14818.1"/>
    <property type="molecule type" value="Genomic_DNA"/>
</dbReference>
<evidence type="ECO:0000256" key="2">
    <source>
        <dbReference type="ARBA" id="ARBA00022741"/>
    </source>
</evidence>
<dbReference type="GO" id="GO:0005524">
    <property type="term" value="F:ATP binding"/>
    <property type="evidence" value="ECO:0007669"/>
    <property type="project" value="UniProtKB-KW"/>
</dbReference>
<organism evidence="6 7">
    <name type="scientific">Sporosarcina ureae</name>
    <dbReference type="NCBI Taxonomy" id="1571"/>
    <lineage>
        <taxon>Bacteria</taxon>
        <taxon>Bacillati</taxon>
        <taxon>Bacillota</taxon>
        <taxon>Bacilli</taxon>
        <taxon>Bacillales</taxon>
        <taxon>Caryophanaceae</taxon>
        <taxon>Sporosarcina</taxon>
    </lineage>
</organism>
<evidence type="ECO:0000313" key="6">
    <source>
        <dbReference type="EMBL" id="ARF14818.1"/>
    </source>
</evidence>
<dbReference type="InterPro" id="IPR003439">
    <property type="entry name" value="ABC_transporter-like_ATP-bd"/>
</dbReference>
<dbReference type="InterPro" id="IPR027417">
    <property type="entry name" value="P-loop_NTPase"/>
</dbReference>
<keyword evidence="4" id="KW-1278">Translocase</keyword>
<dbReference type="SMART" id="SM00382">
    <property type="entry name" value="AAA"/>
    <property type="match status" value="1"/>
</dbReference>
<dbReference type="CDD" id="cd03214">
    <property type="entry name" value="ABC_Iron-Siderophores_B12_Hemin"/>
    <property type="match status" value="1"/>
</dbReference>
<dbReference type="InterPro" id="IPR002808">
    <property type="entry name" value="AdoCbi_amidolase"/>
</dbReference>
<dbReference type="InterPro" id="IPR017871">
    <property type="entry name" value="ABC_transporter-like_CS"/>
</dbReference>
<evidence type="ECO:0000313" key="7">
    <source>
        <dbReference type="Proteomes" id="UP000192486"/>
    </source>
</evidence>
<dbReference type="PANTHER" id="PTHR42794">
    <property type="entry name" value="HEMIN IMPORT ATP-BINDING PROTEIN HMUV"/>
    <property type="match status" value="1"/>
</dbReference>
<dbReference type="InterPro" id="IPR003593">
    <property type="entry name" value="AAA+_ATPase"/>
</dbReference>
<reference evidence="6 7" key="1">
    <citation type="submission" date="2016-04" db="EMBL/GenBank/DDBJ databases">
        <title>Comparative Genomics and Epigenetics of Sporosarcina ureae.</title>
        <authorList>
            <person name="Oliver A.S."/>
            <person name="Cooper K.K."/>
        </authorList>
    </citation>
    <scope>NUCLEOTIDE SEQUENCE [LARGE SCALE GENOMIC DNA]</scope>
    <source>
        <strain evidence="6 7">S204</strain>
    </source>
</reference>
<dbReference type="PROSITE" id="PS50893">
    <property type="entry name" value="ABC_TRANSPORTER_2"/>
    <property type="match status" value="1"/>
</dbReference>
<feature type="domain" description="ABC transporter" evidence="5">
    <location>
        <begin position="2"/>
        <end position="239"/>
    </location>
</feature>
<dbReference type="Pfam" id="PF00005">
    <property type="entry name" value="ABC_tran"/>
    <property type="match status" value="1"/>
</dbReference>
<dbReference type="PANTHER" id="PTHR42794:SF1">
    <property type="entry name" value="HEMIN IMPORT ATP-BINDING PROTEIN HMUV"/>
    <property type="match status" value="1"/>
</dbReference>
<dbReference type="RefSeq" id="WP_029053489.1">
    <property type="nucleotide sequence ID" value="NZ_CP015108.1"/>
</dbReference>
<evidence type="ECO:0000256" key="4">
    <source>
        <dbReference type="ARBA" id="ARBA00022967"/>
    </source>
</evidence>
<keyword evidence="2" id="KW-0547">Nucleotide-binding</keyword>
<dbReference type="Pfam" id="PF01955">
    <property type="entry name" value="CbiZ"/>
    <property type="match status" value="1"/>
</dbReference>
<dbReference type="Proteomes" id="UP000192486">
    <property type="component" value="Chromosome"/>
</dbReference>
<keyword evidence="3 6" id="KW-0067">ATP-binding</keyword>
<evidence type="ECO:0000256" key="3">
    <source>
        <dbReference type="ARBA" id="ARBA00022840"/>
    </source>
</evidence>
<protein>
    <submittedName>
        <fullName evidence="6">ABC transporter ATP-binding protein</fullName>
    </submittedName>
</protein>
<gene>
    <name evidence="6" type="ORF">SporoS204_12060</name>
</gene>
<keyword evidence="7" id="KW-1185">Reference proteome</keyword>
<dbReference type="PROSITE" id="PS00211">
    <property type="entry name" value="ABC_TRANSPORTER_1"/>
    <property type="match status" value="1"/>
</dbReference>
<dbReference type="Gene3D" id="3.40.50.300">
    <property type="entry name" value="P-loop containing nucleotide triphosphate hydrolases"/>
    <property type="match status" value="1"/>
</dbReference>
<proteinExistence type="predicted"/>
<evidence type="ECO:0000256" key="1">
    <source>
        <dbReference type="ARBA" id="ARBA00022448"/>
    </source>
</evidence>
<sequence length="490" mass="53733">MLQVENLSGGYGKEPIVRNVSFHVEKGEVLGILGPNGSGKSTLLKIISGILPKQSGKVMIAGKPSGAYSQKQFAQQVAVLPQLHAHAFSHSVKDTVALGRYPYQSGIFSSWSELDEQAVQEAMNHTGVTRYENTAIELLSGGEQQRVFVAQALAQQAPILLLDEPTNHLDIAHQQQLLDTIRNQARQKGITVISVFHDINLAALYCDRLLLLKNGEVASMGVPQDVVLESEIHHVYNARVKTQPHPEMPKPQMTLLPNLQEKVEQFCVKKADVMIQEDHVLLQSSQPLKTISSAVHNAGLGWYRTFVNRGVRADYMIDDVQRENTEYLRALGYHLTDTVAMMTAVSPEHVEVEEYEGEFGSIVVAVTAGVGNAVDVSKSWQREDIPYIGTINTWVFINGELSEEAFVQALITATEAKVKALQDEQVKDPESGTVATGTSTDSLLIASTQQGEYLPYAGPITQLGKLIGKGVYDCTVRAIHSYRLAVGEHT</sequence>
<accession>A0ABM6JX12</accession>